<accession>A0A543AUW3</accession>
<evidence type="ECO:0000256" key="1">
    <source>
        <dbReference type="ARBA" id="ARBA00022741"/>
    </source>
</evidence>
<dbReference type="Gene3D" id="1.25.40.10">
    <property type="entry name" value="Tetratricopeptide repeat domain"/>
    <property type="match status" value="2"/>
</dbReference>
<reference evidence="4 5" key="1">
    <citation type="submission" date="2019-06" db="EMBL/GenBank/DDBJ databases">
        <title>Sequencing the genomes of 1000 actinobacteria strains.</title>
        <authorList>
            <person name="Klenk H.-P."/>
        </authorList>
    </citation>
    <scope>NUCLEOTIDE SEQUENCE [LARGE SCALE GENOMIC DNA]</scope>
    <source>
        <strain evidence="4 5">DSM 45928</strain>
    </source>
</reference>
<dbReference type="PROSITE" id="PS50043">
    <property type="entry name" value="HTH_LUXR_2"/>
    <property type="match status" value="1"/>
</dbReference>
<dbReference type="Gene3D" id="1.10.10.10">
    <property type="entry name" value="Winged helix-like DNA-binding domain superfamily/Winged helix DNA-binding domain"/>
    <property type="match status" value="1"/>
</dbReference>
<feature type="domain" description="HTH luxR-type" evidence="3">
    <location>
        <begin position="834"/>
        <end position="899"/>
    </location>
</feature>
<dbReference type="GO" id="GO:0005737">
    <property type="term" value="C:cytoplasm"/>
    <property type="evidence" value="ECO:0007669"/>
    <property type="project" value="TreeGrafter"/>
</dbReference>
<organism evidence="4 5">
    <name type="scientific">Stackebrandtia endophytica</name>
    <dbReference type="NCBI Taxonomy" id="1496996"/>
    <lineage>
        <taxon>Bacteria</taxon>
        <taxon>Bacillati</taxon>
        <taxon>Actinomycetota</taxon>
        <taxon>Actinomycetes</taxon>
        <taxon>Glycomycetales</taxon>
        <taxon>Glycomycetaceae</taxon>
        <taxon>Stackebrandtia</taxon>
    </lineage>
</organism>
<proteinExistence type="predicted"/>
<protein>
    <submittedName>
        <fullName evidence="4">ATP/maltotriose-dependent transcriptional regulator MalT</fullName>
    </submittedName>
</protein>
<dbReference type="PRINTS" id="PR00038">
    <property type="entry name" value="HTHLUXR"/>
</dbReference>
<evidence type="ECO:0000256" key="2">
    <source>
        <dbReference type="ARBA" id="ARBA00022840"/>
    </source>
</evidence>
<dbReference type="OrthoDB" id="3796539at2"/>
<keyword evidence="5" id="KW-1185">Reference proteome</keyword>
<dbReference type="Proteomes" id="UP000317043">
    <property type="component" value="Unassembled WGS sequence"/>
</dbReference>
<dbReference type="InterPro" id="IPR036388">
    <property type="entry name" value="WH-like_DNA-bd_sf"/>
</dbReference>
<dbReference type="SUPFAM" id="SSF52540">
    <property type="entry name" value="P-loop containing nucleoside triphosphate hydrolases"/>
    <property type="match status" value="1"/>
</dbReference>
<dbReference type="InParanoid" id="A0A543AUW3"/>
<dbReference type="InterPro" id="IPR041664">
    <property type="entry name" value="AAA_16"/>
</dbReference>
<name>A0A543AUW3_9ACTN</name>
<dbReference type="GO" id="GO:0005524">
    <property type="term" value="F:ATP binding"/>
    <property type="evidence" value="ECO:0007669"/>
    <property type="project" value="UniProtKB-KW"/>
</dbReference>
<evidence type="ECO:0000313" key="5">
    <source>
        <dbReference type="Proteomes" id="UP000317043"/>
    </source>
</evidence>
<dbReference type="InterPro" id="IPR000792">
    <property type="entry name" value="Tscrpt_reg_LuxR_C"/>
</dbReference>
<gene>
    <name evidence="4" type="ORF">FB566_1916</name>
</gene>
<dbReference type="SUPFAM" id="SSF46894">
    <property type="entry name" value="C-terminal effector domain of the bipartite response regulators"/>
    <property type="match status" value="1"/>
</dbReference>
<dbReference type="InterPro" id="IPR027417">
    <property type="entry name" value="P-loop_NTPase"/>
</dbReference>
<dbReference type="Pfam" id="PF00196">
    <property type="entry name" value="GerE"/>
    <property type="match status" value="1"/>
</dbReference>
<dbReference type="GO" id="GO:0003677">
    <property type="term" value="F:DNA binding"/>
    <property type="evidence" value="ECO:0007669"/>
    <property type="project" value="InterPro"/>
</dbReference>
<dbReference type="AlphaFoldDB" id="A0A543AUW3"/>
<dbReference type="GO" id="GO:0004016">
    <property type="term" value="F:adenylate cyclase activity"/>
    <property type="evidence" value="ECO:0007669"/>
    <property type="project" value="TreeGrafter"/>
</dbReference>
<comment type="caution">
    <text evidence="4">The sequence shown here is derived from an EMBL/GenBank/DDBJ whole genome shotgun (WGS) entry which is preliminary data.</text>
</comment>
<dbReference type="InterPro" id="IPR016032">
    <property type="entry name" value="Sig_transdc_resp-reg_C-effctor"/>
</dbReference>
<dbReference type="SMART" id="SM00421">
    <property type="entry name" value="HTH_LUXR"/>
    <property type="match status" value="1"/>
</dbReference>
<dbReference type="PANTHER" id="PTHR16305">
    <property type="entry name" value="TESTICULAR SOLUBLE ADENYLYL CYCLASE"/>
    <property type="match status" value="1"/>
</dbReference>
<dbReference type="Pfam" id="PF13191">
    <property type="entry name" value="AAA_16"/>
    <property type="match status" value="1"/>
</dbReference>
<dbReference type="EMBL" id="VFOW01000001">
    <property type="protein sequence ID" value="TQL76388.1"/>
    <property type="molecule type" value="Genomic_DNA"/>
</dbReference>
<dbReference type="SUPFAM" id="SSF48452">
    <property type="entry name" value="TPR-like"/>
    <property type="match status" value="2"/>
</dbReference>
<dbReference type="PANTHER" id="PTHR16305:SF35">
    <property type="entry name" value="TRANSCRIPTIONAL ACTIVATOR DOMAIN"/>
    <property type="match status" value="1"/>
</dbReference>
<sequence length="902" mass="97348">MDIVSPLVDRGPALTSITRALTDNGRLVLHGAAGIGKSTMFRELVAAQHRPSLTARALPDSGPFTTAIELLGSVDDTVIEELPPQWRQTLVTLLTEGTEPPGDRIKVQLAILEVLQRLSTQSGVLVAVDDAHWMDSESREVLRFGLRNLRPARLAMLLTSDQAALAGTVGGGCLPVPVPPWTVSELSELLAGQGLPSRFAGRIHQSCGGNPTLALQLGSVIAMRRPAVGPPRTPGAFRMAATRLDRLTIRARRTLLLAALAGNPNSALLRRTGRRHARQDLEAAVRAELITIDTDGDITFSAGVIADVLRSDADEMTRMSSHLALAEAETDPIAAIWHRAMAETVPSAEMSAGLEQAATEIDRRGEPRRAARFAMLAAARTPIADESARLRRYLAAAGYASVSGDSQLTKEAAAAALDLATDPADRVRVQLTLIEVAGQALDSVDDIFAEIGDHAAGHPALLAEVELRRAWRAQICDGDIGLAIEHCEKALALATESTARVTRIAALTTIARMKLARGDSDAEELLDQAEELYDLDDQLPVNSTAQFVRGRQALFEDRIDQAREHLLTVLPMAHRQGRVTGLVDVLRSLAEVELRAGRCSLAKEYSHQAMRHAAQSETSPSPAWYVASLVELATGSPARSRMYAAQGLRSSREDRDILYTTRNLFALGRVHLLGGDAVAAAQTLLKVQSLETTNDLVDPSVLQWHNELVEALASAGRLAEATGVLADGRASAARFDRAAVDAQLDRAEGVLRQTEGDLPKAEGLLERAADKFDKLGLPLEQGRTLVSLARLQRRRNDVDAARTALEAATEIFTVCGADAWIRLTNDERQLLESRGRNSSPLTNAESRVAELVAEGASNRETAESLFVSVKTIEAILTRVYRKLGVKSRTQLAALWNQRREAV</sequence>
<evidence type="ECO:0000259" key="3">
    <source>
        <dbReference type="PROSITE" id="PS50043"/>
    </source>
</evidence>
<keyword evidence="2" id="KW-0067">ATP-binding</keyword>
<dbReference type="RefSeq" id="WP_142037730.1">
    <property type="nucleotide sequence ID" value="NZ_JBHTGS010000001.1"/>
</dbReference>
<evidence type="ECO:0000313" key="4">
    <source>
        <dbReference type="EMBL" id="TQL76388.1"/>
    </source>
</evidence>
<dbReference type="GO" id="GO:0006355">
    <property type="term" value="P:regulation of DNA-templated transcription"/>
    <property type="evidence" value="ECO:0007669"/>
    <property type="project" value="InterPro"/>
</dbReference>
<dbReference type="CDD" id="cd06170">
    <property type="entry name" value="LuxR_C_like"/>
    <property type="match status" value="1"/>
</dbReference>
<keyword evidence="1" id="KW-0547">Nucleotide-binding</keyword>
<dbReference type="InterPro" id="IPR011990">
    <property type="entry name" value="TPR-like_helical_dom_sf"/>
</dbReference>